<dbReference type="Proteomes" id="UP001085076">
    <property type="component" value="Miscellaneous, Linkage group lg08"/>
</dbReference>
<evidence type="ECO:0000313" key="2">
    <source>
        <dbReference type="Proteomes" id="UP001085076"/>
    </source>
</evidence>
<accession>A0A9D5C2M9</accession>
<evidence type="ECO:0000313" key="1">
    <source>
        <dbReference type="EMBL" id="KAJ0965007.1"/>
    </source>
</evidence>
<dbReference type="EMBL" id="JAGGNH010000008">
    <property type="protein sequence ID" value="KAJ0965007.1"/>
    <property type="molecule type" value="Genomic_DNA"/>
</dbReference>
<reference evidence="1" key="1">
    <citation type="submission" date="2021-03" db="EMBL/GenBank/DDBJ databases">
        <authorList>
            <person name="Li Z."/>
            <person name="Yang C."/>
        </authorList>
    </citation>
    <scope>NUCLEOTIDE SEQUENCE</scope>
    <source>
        <strain evidence="1">Dzin_1.0</strain>
        <tissue evidence="1">Leaf</tissue>
    </source>
</reference>
<gene>
    <name evidence="1" type="ORF">J5N97_026145</name>
</gene>
<name>A0A9D5C2M9_9LILI</name>
<comment type="caution">
    <text evidence="1">The sequence shown here is derived from an EMBL/GenBank/DDBJ whole genome shotgun (WGS) entry which is preliminary data.</text>
</comment>
<sequence length="106" mass="10362">MQGDAALIASIFFSFSLRANSGSKRTAAAGDFYGGGEIRQKTGGFYFLLRCGGAGRNCCRWDVGVNVAAVVVLAGVAAGVVGVAAGVAGVAAGVAGGTADGEQRGC</sequence>
<organism evidence="1 2">
    <name type="scientific">Dioscorea zingiberensis</name>
    <dbReference type="NCBI Taxonomy" id="325984"/>
    <lineage>
        <taxon>Eukaryota</taxon>
        <taxon>Viridiplantae</taxon>
        <taxon>Streptophyta</taxon>
        <taxon>Embryophyta</taxon>
        <taxon>Tracheophyta</taxon>
        <taxon>Spermatophyta</taxon>
        <taxon>Magnoliopsida</taxon>
        <taxon>Liliopsida</taxon>
        <taxon>Dioscoreales</taxon>
        <taxon>Dioscoreaceae</taxon>
        <taxon>Dioscorea</taxon>
    </lineage>
</organism>
<proteinExistence type="predicted"/>
<keyword evidence="2" id="KW-1185">Reference proteome</keyword>
<reference evidence="1" key="2">
    <citation type="journal article" date="2022" name="Hortic Res">
        <title>The genome of Dioscorea zingiberensis sheds light on the biosynthesis, origin and evolution of the medicinally important diosgenin saponins.</title>
        <authorList>
            <person name="Li Y."/>
            <person name="Tan C."/>
            <person name="Li Z."/>
            <person name="Guo J."/>
            <person name="Li S."/>
            <person name="Chen X."/>
            <person name="Wang C."/>
            <person name="Dai X."/>
            <person name="Yang H."/>
            <person name="Song W."/>
            <person name="Hou L."/>
            <person name="Xu J."/>
            <person name="Tong Z."/>
            <person name="Xu A."/>
            <person name="Yuan X."/>
            <person name="Wang W."/>
            <person name="Yang Q."/>
            <person name="Chen L."/>
            <person name="Sun Z."/>
            <person name="Wang K."/>
            <person name="Pan B."/>
            <person name="Chen J."/>
            <person name="Bao Y."/>
            <person name="Liu F."/>
            <person name="Qi X."/>
            <person name="Gang D.R."/>
            <person name="Wen J."/>
            <person name="Li J."/>
        </authorList>
    </citation>
    <scope>NUCLEOTIDE SEQUENCE</scope>
    <source>
        <strain evidence="1">Dzin_1.0</strain>
    </source>
</reference>
<protein>
    <submittedName>
        <fullName evidence="1">Uncharacterized protein</fullName>
    </submittedName>
</protein>
<dbReference type="AlphaFoldDB" id="A0A9D5C2M9"/>